<accession>A0A2N5IWU8</accession>
<comment type="caution">
    <text evidence="1">The sequence shown here is derived from an EMBL/GenBank/DDBJ whole genome shotgun (WGS) entry which is preliminary data.</text>
</comment>
<dbReference type="AlphaFoldDB" id="A0A2N5IWU8"/>
<dbReference type="OrthoDB" id="9798485at2"/>
<dbReference type="NCBIfam" id="NF047399">
    <property type="entry name" value="BrnA_antitoxin_add"/>
    <property type="match status" value="1"/>
</dbReference>
<evidence type="ECO:0000313" key="1">
    <source>
        <dbReference type="EMBL" id="PLS26428.1"/>
    </source>
</evidence>
<protein>
    <submittedName>
        <fullName evidence="1">CopG family transcriptional regulator</fullName>
    </submittedName>
</protein>
<name>A0A2N5IWU8_9BIFI</name>
<dbReference type="RefSeq" id="WP_101623144.1">
    <property type="nucleotide sequence ID" value="NZ_NMWT01000028.1"/>
</dbReference>
<evidence type="ECO:0000313" key="2">
    <source>
        <dbReference type="Proteomes" id="UP000235034"/>
    </source>
</evidence>
<gene>
    <name evidence="1" type="ORF">Uis4E_2003</name>
</gene>
<dbReference type="EMBL" id="NMWT01000028">
    <property type="protein sequence ID" value="PLS26428.1"/>
    <property type="molecule type" value="Genomic_DNA"/>
</dbReference>
<keyword evidence="2" id="KW-1185">Reference proteome</keyword>
<dbReference type="Proteomes" id="UP000235034">
    <property type="component" value="Unassembled WGS sequence"/>
</dbReference>
<reference evidence="1 2" key="1">
    <citation type="submission" date="2017-07" db="EMBL/GenBank/DDBJ databases">
        <title>Bifidobacterium novel species.</title>
        <authorList>
            <person name="Lugli G.A."/>
            <person name="Milani C."/>
            <person name="Duranti S."/>
            <person name="Mangifesta M."/>
        </authorList>
    </citation>
    <scope>NUCLEOTIDE SEQUENCE [LARGE SCALE GENOMIC DNA]</scope>
    <source>
        <strain evidence="1 2">77</strain>
    </source>
</reference>
<sequence>MTTQLKAADIDRKFDDGEDVMEYFDMSKAVVERPEASATRKMNLTVPSWMVERLDSEAGHLAVSRNALVNMWLAERLKREDRERELVH</sequence>
<organism evidence="1 2">
    <name type="scientific">Bifidobacterium parmae</name>
    <dbReference type="NCBI Taxonomy" id="361854"/>
    <lineage>
        <taxon>Bacteria</taxon>
        <taxon>Bacillati</taxon>
        <taxon>Actinomycetota</taxon>
        <taxon>Actinomycetes</taxon>
        <taxon>Bifidobacteriales</taxon>
        <taxon>Bifidobacteriaceae</taxon>
        <taxon>Bifidobacterium</taxon>
    </lineage>
</organism>
<proteinExistence type="predicted"/>